<dbReference type="AlphaFoldDB" id="A0A223D3Z2"/>
<keyword evidence="1" id="KW-0812">Transmembrane</keyword>
<gene>
    <name evidence="2" type="ORF">CIG75_16005</name>
</gene>
<protein>
    <recommendedName>
        <fullName evidence="4">Holin</fullName>
    </recommendedName>
</protein>
<evidence type="ECO:0000313" key="3">
    <source>
        <dbReference type="Proteomes" id="UP000214688"/>
    </source>
</evidence>
<keyword evidence="3" id="KW-1185">Reference proteome</keyword>
<dbReference type="KEGG" id="tab:CIG75_16005"/>
<proteinExistence type="predicted"/>
<sequence length="98" mass="10957">MSFVLTGWMMYTMWAVLGLMSLDLLMGVYKSLKSNSFSLDQLSGFLGGILTWVFPMLLLVNLNATDLDPTGGWILSVLYYLTGIGVIWKLLKNLKGKM</sequence>
<feature type="transmembrane region" description="Helical" evidence="1">
    <location>
        <begin position="70"/>
        <end position="91"/>
    </location>
</feature>
<dbReference type="EMBL" id="CP022657">
    <property type="protein sequence ID" value="ASS76301.1"/>
    <property type="molecule type" value="Genomic_DNA"/>
</dbReference>
<keyword evidence="1" id="KW-0472">Membrane</keyword>
<feature type="transmembrane region" description="Helical" evidence="1">
    <location>
        <begin position="44"/>
        <end position="64"/>
    </location>
</feature>
<organism evidence="2 3">
    <name type="scientific">Tumebacillus algifaecis</name>
    <dbReference type="NCBI Taxonomy" id="1214604"/>
    <lineage>
        <taxon>Bacteria</taxon>
        <taxon>Bacillati</taxon>
        <taxon>Bacillota</taxon>
        <taxon>Bacilli</taxon>
        <taxon>Bacillales</taxon>
        <taxon>Alicyclobacillaceae</taxon>
        <taxon>Tumebacillus</taxon>
    </lineage>
</organism>
<evidence type="ECO:0000313" key="2">
    <source>
        <dbReference type="EMBL" id="ASS76301.1"/>
    </source>
</evidence>
<keyword evidence="1" id="KW-1133">Transmembrane helix</keyword>
<reference evidence="2 3" key="1">
    <citation type="journal article" date="2015" name="Int. J. Syst. Evol. Microbiol.">
        <title>Tumebacillus algifaecis sp. nov., isolated from decomposing algal scum.</title>
        <authorList>
            <person name="Wu Y.F."/>
            <person name="Zhang B."/>
            <person name="Xing P."/>
            <person name="Wu Q.L."/>
            <person name="Liu S.J."/>
        </authorList>
    </citation>
    <scope>NUCLEOTIDE SEQUENCE [LARGE SCALE GENOMIC DNA]</scope>
    <source>
        <strain evidence="2 3">THMBR28</strain>
    </source>
</reference>
<evidence type="ECO:0008006" key="4">
    <source>
        <dbReference type="Google" id="ProtNLM"/>
    </source>
</evidence>
<accession>A0A223D3Z2</accession>
<name>A0A223D3Z2_9BACL</name>
<dbReference type="OrthoDB" id="2875589at2"/>
<feature type="transmembrane region" description="Helical" evidence="1">
    <location>
        <begin position="12"/>
        <end position="32"/>
    </location>
</feature>
<dbReference type="Proteomes" id="UP000214688">
    <property type="component" value="Chromosome"/>
</dbReference>
<evidence type="ECO:0000256" key="1">
    <source>
        <dbReference type="SAM" id="Phobius"/>
    </source>
</evidence>
<dbReference type="RefSeq" id="WP_094237534.1">
    <property type="nucleotide sequence ID" value="NZ_CP022657.1"/>
</dbReference>